<dbReference type="Proteomes" id="UP000800235">
    <property type="component" value="Unassembled WGS sequence"/>
</dbReference>
<evidence type="ECO:0000313" key="3">
    <source>
        <dbReference type="Proteomes" id="UP000800235"/>
    </source>
</evidence>
<name>A0A9P4NSM0_9PEZI</name>
<feature type="region of interest" description="Disordered" evidence="1">
    <location>
        <begin position="211"/>
        <end position="268"/>
    </location>
</feature>
<comment type="caution">
    <text evidence="2">The sequence shown here is derived from an EMBL/GenBank/DDBJ whole genome shotgun (WGS) entry which is preliminary data.</text>
</comment>
<accession>A0A9P4NSM0</accession>
<feature type="region of interest" description="Disordered" evidence="1">
    <location>
        <begin position="79"/>
        <end position="133"/>
    </location>
</feature>
<keyword evidence="3" id="KW-1185">Reference proteome</keyword>
<proteinExistence type="predicted"/>
<dbReference type="EMBL" id="MU007037">
    <property type="protein sequence ID" value="KAF2430693.1"/>
    <property type="molecule type" value="Genomic_DNA"/>
</dbReference>
<sequence>MARVNGQRDTTSWSLNSALQRAIGSPAWLNILPHHKNLHDTLSRPLLKQGRLKFSHLPAKLAGNKFALLERVGEYNPVDLKSQKPLPETSQNRTTSLSKVDPEMRKGVNESKDRPRRHKALKPYPGPSTSTSPTAPFFDVDTIMGGKSHVAQEVATAVAKRKISAGEWKRQQEEEHMRRRDIEEAVRRESEWNRYSADMMGVGCGNSYGGDYGHGEERGEKESRSKAERMAREQKGRRETKKSAEGVVEKGKGKAVEEEGKLDTRPLLSRSDSDEYEFVEVDLGDKEFEMVENGEWVHL</sequence>
<evidence type="ECO:0000256" key="1">
    <source>
        <dbReference type="SAM" id="MobiDB-lite"/>
    </source>
</evidence>
<organism evidence="2 3">
    <name type="scientific">Tothia fuscella</name>
    <dbReference type="NCBI Taxonomy" id="1048955"/>
    <lineage>
        <taxon>Eukaryota</taxon>
        <taxon>Fungi</taxon>
        <taxon>Dikarya</taxon>
        <taxon>Ascomycota</taxon>
        <taxon>Pezizomycotina</taxon>
        <taxon>Dothideomycetes</taxon>
        <taxon>Pleosporomycetidae</taxon>
        <taxon>Venturiales</taxon>
        <taxon>Cylindrosympodiaceae</taxon>
        <taxon>Tothia</taxon>
    </lineage>
</organism>
<evidence type="ECO:0000313" key="2">
    <source>
        <dbReference type="EMBL" id="KAF2430693.1"/>
    </source>
</evidence>
<dbReference type="AlphaFoldDB" id="A0A9P4NSM0"/>
<protein>
    <submittedName>
        <fullName evidence="2">Uncharacterized protein</fullName>
    </submittedName>
</protein>
<feature type="compositionally biased region" description="Polar residues" evidence="1">
    <location>
        <begin position="88"/>
        <end position="98"/>
    </location>
</feature>
<feature type="compositionally biased region" description="Basic and acidic residues" evidence="1">
    <location>
        <begin position="213"/>
        <end position="264"/>
    </location>
</feature>
<feature type="compositionally biased region" description="Basic and acidic residues" evidence="1">
    <location>
        <begin position="100"/>
        <end position="113"/>
    </location>
</feature>
<reference evidence="2" key="1">
    <citation type="journal article" date="2020" name="Stud. Mycol.">
        <title>101 Dothideomycetes genomes: a test case for predicting lifestyles and emergence of pathogens.</title>
        <authorList>
            <person name="Haridas S."/>
            <person name="Albert R."/>
            <person name="Binder M."/>
            <person name="Bloem J."/>
            <person name="Labutti K."/>
            <person name="Salamov A."/>
            <person name="Andreopoulos B."/>
            <person name="Baker S."/>
            <person name="Barry K."/>
            <person name="Bills G."/>
            <person name="Bluhm B."/>
            <person name="Cannon C."/>
            <person name="Castanera R."/>
            <person name="Culley D."/>
            <person name="Daum C."/>
            <person name="Ezra D."/>
            <person name="Gonzalez J."/>
            <person name="Henrissat B."/>
            <person name="Kuo A."/>
            <person name="Liang C."/>
            <person name="Lipzen A."/>
            <person name="Lutzoni F."/>
            <person name="Magnuson J."/>
            <person name="Mondo S."/>
            <person name="Nolan M."/>
            <person name="Ohm R."/>
            <person name="Pangilinan J."/>
            <person name="Park H.-J."/>
            <person name="Ramirez L."/>
            <person name="Alfaro M."/>
            <person name="Sun H."/>
            <person name="Tritt A."/>
            <person name="Yoshinaga Y."/>
            <person name="Zwiers L.-H."/>
            <person name="Turgeon B."/>
            <person name="Goodwin S."/>
            <person name="Spatafora J."/>
            <person name="Crous P."/>
            <person name="Grigoriev I."/>
        </authorList>
    </citation>
    <scope>NUCLEOTIDE SEQUENCE</scope>
    <source>
        <strain evidence="2">CBS 130266</strain>
    </source>
</reference>
<gene>
    <name evidence="2" type="ORF">EJ08DRAFT_697171</name>
</gene>